<keyword evidence="1" id="KW-0812">Transmembrane</keyword>
<reference evidence="2 3" key="1">
    <citation type="submission" date="2014-11" db="EMBL/GenBank/DDBJ databases">
        <title>Genetic blueprint of the zoonotic pathogen Toxocara canis.</title>
        <authorList>
            <person name="Zhu X.-Q."/>
            <person name="Korhonen P.K."/>
            <person name="Cai H."/>
            <person name="Young N.D."/>
            <person name="Nejsum P."/>
            <person name="von Samson-Himmelstjerna G."/>
            <person name="Boag P.R."/>
            <person name="Tan P."/>
            <person name="Li Q."/>
            <person name="Min J."/>
            <person name="Yang Y."/>
            <person name="Wang X."/>
            <person name="Fang X."/>
            <person name="Hall R.S."/>
            <person name="Hofmann A."/>
            <person name="Sternberg P.W."/>
            <person name="Jex A.R."/>
            <person name="Gasser R.B."/>
        </authorList>
    </citation>
    <scope>NUCLEOTIDE SEQUENCE [LARGE SCALE GENOMIC DNA]</scope>
    <source>
        <strain evidence="2">PN_DK_2014</strain>
    </source>
</reference>
<keyword evidence="1" id="KW-0472">Membrane</keyword>
<keyword evidence="3" id="KW-1185">Reference proteome</keyword>
<evidence type="ECO:0000313" key="2">
    <source>
        <dbReference type="EMBL" id="KHN76695.1"/>
    </source>
</evidence>
<name>A0A0B2V6T6_TOXCA</name>
<sequence>MIAGADFASATAVEPSFTTHRSNQCALVVNDPTPIVDDQFVKDTSRIREERLLHYVTRKRTCTVMAGINTIASIALIIGCSIFLKTNIDIIRDTEVKVTLLHEYELHKGKDKCEIEENELEPFHDMVTSLPFFLYVVAVLLISLCVSRNRKPKTCLN</sequence>
<dbReference type="EMBL" id="JPKZ01002480">
    <property type="protein sequence ID" value="KHN76695.1"/>
    <property type="molecule type" value="Genomic_DNA"/>
</dbReference>
<evidence type="ECO:0000313" key="3">
    <source>
        <dbReference type="Proteomes" id="UP000031036"/>
    </source>
</evidence>
<proteinExistence type="predicted"/>
<dbReference type="Proteomes" id="UP000031036">
    <property type="component" value="Unassembled WGS sequence"/>
</dbReference>
<feature type="transmembrane region" description="Helical" evidence="1">
    <location>
        <begin position="126"/>
        <end position="146"/>
    </location>
</feature>
<protein>
    <submittedName>
        <fullName evidence="2">Uncharacterized protein</fullName>
    </submittedName>
</protein>
<keyword evidence="1" id="KW-1133">Transmembrane helix</keyword>
<feature type="transmembrane region" description="Helical" evidence="1">
    <location>
        <begin position="61"/>
        <end position="84"/>
    </location>
</feature>
<organism evidence="2 3">
    <name type="scientific">Toxocara canis</name>
    <name type="common">Canine roundworm</name>
    <dbReference type="NCBI Taxonomy" id="6265"/>
    <lineage>
        <taxon>Eukaryota</taxon>
        <taxon>Metazoa</taxon>
        <taxon>Ecdysozoa</taxon>
        <taxon>Nematoda</taxon>
        <taxon>Chromadorea</taxon>
        <taxon>Rhabditida</taxon>
        <taxon>Spirurina</taxon>
        <taxon>Ascaridomorpha</taxon>
        <taxon>Ascaridoidea</taxon>
        <taxon>Toxocaridae</taxon>
        <taxon>Toxocara</taxon>
    </lineage>
</organism>
<gene>
    <name evidence="2" type="ORF">Tcan_03868</name>
</gene>
<comment type="caution">
    <text evidence="2">The sequence shown here is derived from an EMBL/GenBank/DDBJ whole genome shotgun (WGS) entry which is preliminary data.</text>
</comment>
<evidence type="ECO:0000256" key="1">
    <source>
        <dbReference type="SAM" id="Phobius"/>
    </source>
</evidence>
<dbReference type="AlphaFoldDB" id="A0A0B2V6T6"/>
<accession>A0A0B2V6T6</accession>